<evidence type="ECO:0000313" key="1">
    <source>
        <dbReference type="EMBL" id="EPD26380.1"/>
    </source>
</evidence>
<reference evidence="1 2" key="1">
    <citation type="submission" date="2013-05" db="EMBL/GenBank/DDBJ databases">
        <title>The Genome Sequence of Actinobaculum schaalii FB123-CNA2.</title>
        <authorList>
            <consortium name="The Broad Institute Genomics Platform"/>
            <person name="Earl A."/>
            <person name="Ward D."/>
            <person name="Feldgarden M."/>
            <person name="Gevers D."/>
            <person name="Saerens B."/>
            <person name="Vaneechoutte M."/>
            <person name="Walker B."/>
            <person name="Young S."/>
            <person name="Zeng Q."/>
            <person name="Gargeya S."/>
            <person name="Fitzgerald M."/>
            <person name="Haas B."/>
            <person name="Abouelleil A."/>
            <person name="Allen A.W."/>
            <person name="Alvarado L."/>
            <person name="Arachchi H.M."/>
            <person name="Berlin A.M."/>
            <person name="Chapman S.B."/>
            <person name="Gainer-Dewar J."/>
            <person name="Goldberg J."/>
            <person name="Griggs A."/>
            <person name="Gujja S."/>
            <person name="Hansen M."/>
            <person name="Howarth C."/>
            <person name="Imamovic A."/>
            <person name="Ireland A."/>
            <person name="Larimer J."/>
            <person name="McCowan C."/>
            <person name="Murphy C."/>
            <person name="Pearson M."/>
            <person name="Poon T.W."/>
            <person name="Priest M."/>
            <person name="Roberts A."/>
            <person name="Saif S."/>
            <person name="Shea T."/>
            <person name="Sisk P."/>
            <person name="Sykes S."/>
            <person name="Wortman J."/>
            <person name="Nusbaum C."/>
            <person name="Birren B."/>
        </authorList>
    </citation>
    <scope>NUCLEOTIDE SEQUENCE [LARGE SCALE GENOMIC DNA]</scope>
    <source>
        <strain evidence="1 2">FB123-CNA-2</strain>
    </source>
</reference>
<name>S2VK59_9ACTO</name>
<comment type="caution">
    <text evidence="1">The sequence shown here is derived from an EMBL/GenBank/DDBJ whole genome shotgun (WGS) entry which is preliminary data.</text>
</comment>
<accession>S2VK59</accession>
<dbReference type="eggNOG" id="ENOG5034BCV">
    <property type="taxonomic scope" value="Bacteria"/>
</dbReference>
<gene>
    <name evidence="1" type="ORF">HMPREF9237_01661</name>
</gene>
<proteinExistence type="predicted"/>
<evidence type="ECO:0000313" key="2">
    <source>
        <dbReference type="Proteomes" id="UP000014393"/>
    </source>
</evidence>
<dbReference type="Proteomes" id="UP000014393">
    <property type="component" value="Unassembled WGS sequence"/>
</dbReference>
<protein>
    <submittedName>
        <fullName evidence="1">Uncharacterized protein</fullName>
    </submittedName>
</protein>
<dbReference type="PROSITE" id="PS51257">
    <property type="entry name" value="PROKAR_LIPOPROTEIN"/>
    <property type="match status" value="1"/>
</dbReference>
<dbReference type="AlphaFoldDB" id="S2VK59"/>
<dbReference type="EMBL" id="AGWM01000012">
    <property type="protein sequence ID" value="EPD26380.1"/>
    <property type="molecule type" value="Genomic_DNA"/>
</dbReference>
<dbReference type="HOGENOM" id="CLU_1965845_0_0_11"/>
<keyword evidence="2" id="KW-1185">Reference proteome</keyword>
<sequence>MIKWPPRQIGRVLTVLLSAIVTLCGCSGGEGASHSEKIINWTKYEVTDSHELTFTAITGDPKCFKLRTVAKETDGRIEVAVIEGTPPNAPQHCTAVGRIEKLIVKTEAPALDLDVHALPAEEVQLNP</sequence>
<organism evidence="1 2">
    <name type="scientific">Actinotignum schaalii FB123-CNA-2</name>
    <dbReference type="NCBI Taxonomy" id="883067"/>
    <lineage>
        <taxon>Bacteria</taxon>
        <taxon>Bacillati</taxon>
        <taxon>Actinomycetota</taxon>
        <taxon>Actinomycetes</taxon>
        <taxon>Actinomycetales</taxon>
        <taxon>Actinomycetaceae</taxon>
        <taxon>Actinotignum</taxon>
    </lineage>
</organism>